<dbReference type="Pfam" id="PF00588">
    <property type="entry name" value="SpoU_methylase"/>
    <property type="match status" value="1"/>
</dbReference>
<evidence type="ECO:0000259" key="4">
    <source>
        <dbReference type="Pfam" id="PF00588"/>
    </source>
</evidence>
<dbReference type="eggNOG" id="COG0566">
    <property type="taxonomic scope" value="Bacteria"/>
</dbReference>
<dbReference type="GO" id="GO:0005737">
    <property type="term" value="C:cytoplasm"/>
    <property type="evidence" value="ECO:0007669"/>
    <property type="project" value="UniProtKB-SubCell"/>
</dbReference>
<comment type="subcellular location">
    <subcellularLocation>
        <location evidence="3">Cytoplasm</location>
    </subcellularLocation>
</comment>
<keyword evidence="2 3" id="KW-0808">Transferase</keyword>
<protein>
    <recommendedName>
        <fullName evidence="3">Ribosomal RNA small subunit methyltransferase G</fullName>
        <ecNumber evidence="3">2.1.1.-</ecNumber>
    </recommendedName>
    <alternativeName>
        <fullName evidence="3">16S rRNA 7-methylguanosine methyltransferase</fullName>
        <shortName evidence="3">16S rRNA m7G methyltransferase</shortName>
    </alternativeName>
</protein>
<sequence>MAAVKKQRTSAGESRHTQREMARLLARSGIVLSDAGLKQLWSYHCLLRKHNPELNLTRIHNFENMVLKLYVDSILPGTLVDLPSPLLDLGTGPGMPGIPLKIAFPELTVLLAEGRGKRVAFLNTAVQELGLYGVSVIGRAIAPDFQEPVAGVITRAVEAMAATLERVDGCLSSGGKIFFMKGPSCDDEIADAQAKFGARFRLTDDIAYSIAHTPHRRRLVIFERLDASRRQQKAAAMNRHRVHVIESENNARFKELKKLLGGRGVKKQNLALVAGVKPVTEALAAFPDQCRAWITRQDQTPPPENAPSHLAWEQLAPALFEALDVFGTRAPLLLFEPSSMGVWRPDEGFSPGCTLLLPFQDPENAGAAIRSAVAFGAAKIVLLSECAHPFHPKTIRASAGAVLHAPLFEGPSLKDLPEDLPIVPLSMEGAPITGFSFPAAFGLLAGIEGPGLPDAWRSRAVSIPVTGAVESLNAATAIAVALYAWSQAGK</sequence>
<accession>A8ZT50</accession>
<dbReference type="HAMAP" id="MF_00074">
    <property type="entry name" value="16SrRNA_methyltr_G"/>
    <property type="match status" value="1"/>
</dbReference>
<organism evidence="5 6">
    <name type="scientific">Desulfosudis oleivorans (strain DSM 6200 / JCM 39069 / Hxd3)</name>
    <name type="common">Desulfococcus oleovorans</name>
    <dbReference type="NCBI Taxonomy" id="96561"/>
    <lineage>
        <taxon>Bacteria</taxon>
        <taxon>Pseudomonadati</taxon>
        <taxon>Thermodesulfobacteriota</taxon>
        <taxon>Desulfobacteria</taxon>
        <taxon>Desulfobacterales</taxon>
        <taxon>Desulfosudaceae</taxon>
        <taxon>Desulfosudis</taxon>
    </lineage>
</organism>
<dbReference type="InterPro" id="IPR029026">
    <property type="entry name" value="tRNA_m1G_MTases_N"/>
</dbReference>
<dbReference type="CDD" id="cd18095">
    <property type="entry name" value="SpoU-like_rRNA-MTase"/>
    <property type="match status" value="1"/>
</dbReference>
<evidence type="ECO:0000313" key="6">
    <source>
        <dbReference type="Proteomes" id="UP000008561"/>
    </source>
</evidence>
<dbReference type="InterPro" id="IPR029063">
    <property type="entry name" value="SAM-dependent_MTases_sf"/>
</dbReference>
<dbReference type="EC" id="2.1.1.-" evidence="3"/>
<gene>
    <name evidence="3" type="primary">rsmG</name>
    <name evidence="5" type="ordered locus">Dole_0404</name>
</gene>
<keyword evidence="1 3" id="KW-0489">Methyltransferase</keyword>
<dbReference type="GO" id="GO:0003723">
    <property type="term" value="F:RNA binding"/>
    <property type="evidence" value="ECO:0007669"/>
    <property type="project" value="InterPro"/>
</dbReference>
<comment type="similarity">
    <text evidence="3">Belongs to the methyltransferase superfamily. RNA methyltransferase RsmG family.</text>
</comment>
<proteinExistence type="inferred from homology"/>
<comment type="caution">
    <text evidence="3">Lacks conserved residue(s) required for the propagation of feature annotation.</text>
</comment>
<dbReference type="GO" id="GO:0070043">
    <property type="term" value="F:rRNA (guanine-N7-)-methyltransferase activity"/>
    <property type="evidence" value="ECO:0007669"/>
    <property type="project" value="UniProtKB-UniRule"/>
</dbReference>
<evidence type="ECO:0000256" key="2">
    <source>
        <dbReference type="ARBA" id="ARBA00022679"/>
    </source>
</evidence>
<dbReference type="HOGENOM" id="CLU_547381_0_0_7"/>
<dbReference type="InterPro" id="IPR003682">
    <property type="entry name" value="rRNA_ssu_MeTfrase_G"/>
</dbReference>
<dbReference type="PANTHER" id="PTHR43191">
    <property type="entry name" value="RRNA METHYLTRANSFERASE 3"/>
    <property type="match status" value="1"/>
</dbReference>
<dbReference type="STRING" id="96561.Dole_0404"/>
<dbReference type="Gene3D" id="3.40.50.150">
    <property type="entry name" value="Vaccinia Virus protein VP39"/>
    <property type="match status" value="1"/>
</dbReference>
<evidence type="ECO:0000256" key="1">
    <source>
        <dbReference type="ARBA" id="ARBA00022603"/>
    </source>
</evidence>
<dbReference type="SUPFAM" id="SSF53335">
    <property type="entry name" value="S-adenosyl-L-methionine-dependent methyltransferases"/>
    <property type="match status" value="1"/>
</dbReference>
<name>A8ZT50_DESOH</name>
<dbReference type="KEGG" id="dol:Dole_0404"/>
<feature type="binding site" evidence="3">
    <location>
        <position position="95"/>
    </location>
    <ligand>
        <name>S-adenosyl-L-methionine</name>
        <dbReference type="ChEBI" id="CHEBI:59789"/>
    </ligand>
</feature>
<keyword evidence="3" id="KW-0698">rRNA processing</keyword>
<dbReference type="Gene3D" id="3.30.1330.30">
    <property type="match status" value="1"/>
</dbReference>
<dbReference type="Gene3D" id="3.40.1280.10">
    <property type="match status" value="1"/>
</dbReference>
<keyword evidence="6" id="KW-1185">Reference proteome</keyword>
<dbReference type="Proteomes" id="UP000008561">
    <property type="component" value="Chromosome"/>
</dbReference>
<feature type="domain" description="tRNA/rRNA methyltransferase SpoU type" evidence="4">
    <location>
        <begin position="358"/>
        <end position="483"/>
    </location>
</feature>
<evidence type="ECO:0000256" key="3">
    <source>
        <dbReference type="HAMAP-Rule" id="MF_00074"/>
    </source>
</evidence>
<dbReference type="InterPro" id="IPR029028">
    <property type="entry name" value="Alpha/beta_knot_MTases"/>
</dbReference>
<dbReference type="Pfam" id="PF02527">
    <property type="entry name" value="GidB"/>
    <property type="match status" value="1"/>
</dbReference>
<evidence type="ECO:0000313" key="5">
    <source>
        <dbReference type="EMBL" id="ABW66214.1"/>
    </source>
</evidence>
<comment type="function">
    <text evidence="3">Specifically methylates the N7 position of a guanine in 16S rRNA.</text>
</comment>
<dbReference type="NCBIfam" id="TIGR00138">
    <property type="entry name" value="rsmG_gidB"/>
    <property type="match status" value="1"/>
</dbReference>
<dbReference type="RefSeq" id="WP_012173833.1">
    <property type="nucleotide sequence ID" value="NC_009943.1"/>
</dbReference>
<dbReference type="SUPFAM" id="SSF55315">
    <property type="entry name" value="L30e-like"/>
    <property type="match status" value="1"/>
</dbReference>
<feature type="binding site" evidence="3">
    <location>
        <position position="155"/>
    </location>
    <ligand>
        <name>S-adenosyl-L-methionine</name>
        <dbReference type="ChEBI" id="CHEBI:59789"/>
    </ligand>
</feature>
<dbReference type="PANTHER" id="PTHR43191:SF2">
    <property type="entry name" value="RRNA METHYLTRANSFERASE 3, MITOCHONDRIAL"/>
    <property type="match status" value="1"/>
</dbReference>
<dbReference type="InterPro" id="IPR029064">
    <property type="entry name" value="Ribosomal_eL30-like_sf"/>
</dbReference>
<dbReference type="SUPFAM" id="SSF75217">
    <property type="entry name" value="alpha/beta knot"/>
    <property type="match status" value="1"/>
</dbReference>
<keyword evidence="3" id="KW-0963">Cytoplasm</keyword>
<dbReference type="InterPro" id="IPR001537">
    <property type="entry name" value="SpoU_MeTrfase"/>
</dbReference>
<keyword evidence="3" id="KW-0949">S-adenosyl-L-methionine</keyword>
<dbReference type="eggNOG" id="COG0357">
    <property type="taxonomic scope" value="Bacteria"/>
</dbReference>
<dbReference type="InterPro" id="IPR051259">
    <property type="entry name" value="rRNA_Methyltransferase"/>
</dbReference>
<feature type="binding site" evidence="3">
    <location>
        <position position="90"/>
    </location>
    <ligand>
        <name>S-adenosyl-L-methionine</name>
        <dbReference type="ChEBI" id="CHEBI:59789"/>
    </ligand>
</feature>
<dbReference type="AlphaFoldDB" id="A8ZT50"/>
<reference evidence="5 6" key="1">
    <citation type="submission" date="2007-10" db="EMBL/GenBank/DDBJ databases">
        <title>Complete sequence of Desulfococcus oleovorans Hxd3.</title>
        <authorList>
            <consortium name="US DOE Joint Genome Institute"/>
            <person name="Copeland A."/>
            <person name="Lucas S."/>
            <person name="Lapidus A."/>
            <person name="Barry K."/>
            <person name="Glavina del Rio T."/>
            <person name="Dalin E."/>
            <person name="Tice H."/>
            <person name="Pitluck S."/>
            <person name="Kiss H."/>
            <person name="Brettin T."/>
            <person name="Bruce D."/>
            <person name="Detter J.C."/>
            <person name="Han C."/>
            <person name="Schmutz J."/>
            <person name="Larimer F."/>
            <person name="Land M."/>
            <person name="Hauser L."/>
            <person name="Kyrpides N."/>
            <person name="Kim E."/>
            <person name="Wawrik B."/>
            <person name="Richardson P."/>
        </authorList>
    </citation>
    <scope>NUCLEOTIDE SEQUENCE [LARGE SCALE GENOMIC DNA]</scope>
    <source>
        <strain evidence="6">DSM 6200 / JCM 39069 / Hxd3</strain>
    </source>
</reference>
<dbReference type="OrthoDB" id="9808773at2"/>
<dbReference type="EMBL" id="CP000859">
    <property type="protein sequence ID" value="ABW66214.1"/>
    <property type="molecule type" value="Genomic_DNA"/>
</dbReference>